<name>A0A9P6VE49_9HELO</name>
<dbReference type="CDD" id="cd12148">
    <property type="entry name" value="fungal_TF_MHR"/>
    <property type="match status" value="1"/>
</dbReference>
<reference evidence="8" key="1">
    <citation type="submission" date="2019-07" db="EMBL/GenBank/DDBJ databases">
        <title>Hyphodiscus hymeniophilus genome sequencing and assembly.</title>
        <authorList>
            <person name="Kramer G."/>
            <person name="Nodwell J."/>
        </authorList>
    </citation>
    <scope>NUCLEOTIDE SEQUENCE</scope>
    <source>
        <strain evidence="8">ATCC 34498</strain>
    </source>
</reference>
<dbReference type="InterPro" id="IPR050815">
    <property type="entry name" value="TF_fung"/>
</dbReference>
<dbReference type="GO" id="GO:0006351">
    <property type="term" value="P:DNA-templated transcription"/>
    <property type="evidence" value="ECO:0007669"/>
    <property type="project" value="InterPro"/>
</dbReference>
<evidence type="ECO:0000256" key="5">
    <source>
        <dbReference type="ARBA" id="ARBA00023242"/>
    </source>
</evidence>
<keyword evidence="4" id="KW-0804">Transcription</keyword>
<dbReference type="GO" id="GO:0005634">
    <property type="term" value="C:nucleus"/>
    <property type="evidence" value="ECO:0007669"/>
    <property type="project" value="UniProtKB-SubCell"/>
</dbReference>
<dbReference type="GO" id="GO:0008270">
    <property type="term" value="F:zinc ion binding"/>
    <property type="evidence" value="ECO:0007669"/>
    <property type="project" value="InterPro"/>
</dbReference>
<keyword evidence="2" id="KW-0479">Metal-binding</keyword>
<dbReference type="InterPro" id="IPR036864">
    <property type="entry name" value="Zn2-C6_fun-type_DNA-bd_sf"/>
</dbReference>
<dbReference type="PROSITE" id="PS50048">
    <property type="entry name" value="ZN2_CY6_FUNGAL_2"/>
    <property type="match status" value="1"/>
</dbReference>
<dbReference type="Proteomes" id="UP000785200">
    <property type="component" value="Unassembled WGS sequence"/>
</dbReference>
<dbReference type="EMBL" id="VNKQ01000016">
    <property type="protein sequence ID" value="KAG0646173.1"/>
    <property type="molecule type" value="Genomic_DNA"/>
</dbReference>
<dbReference type="CDD" id="cd00067">
    <property type="entry name" value="GAL4"/>
    <property type="match status" value="1"/>
</dbReference>
<protein>
    <submittedName>
        <fullName evidence="8">Citrinin biosynthesis transcriptional activator ctnR</fullName>
    </submittedName>
</protein>
<dbReference type="Pfam" id="PF00172">
    <property type="entry name" value="Zn_clus"/>
    <property type="match status" value="1"/>
</dbReference>
<dbReference type="AlphaFoldDB" id="A0A9P6VE49"/>
<dbReference type="PANTHER" id="PTHR47338">
    <property type="entry name" value="ZN(II)2CYS6 TRANSCRIPTION FACTOR (EUROFUNG)-RELATED"/>
    <property type="match status" value="1"/>
</dbReference>
<comment type="subcellular location">
    <subcellularLocation>
        <location evidence="1">Nucleus</location>
    </subcellularLocation>
</comment>
<sequence>MTTNEQEHSSIHNGARPPTVCDVPQLSRMACSFCRIRKLKCNKVIPTCGSCSKYRHQCIYESTRKVGPSKSRKKGYVSALQERLGRNSLSHVTEARYLAATELELGLQPPIYLRHAVLALAACASPKHAEFQERFYRSSREALEFVEMSDDILDMVSVEQAQTWVLIATYEFRRMHFHRSWMSTGRAVRLVQMMGLHCMDSNESDISPLLVGRPNDWTAREERRRTFWMAFCLDRYAAIGHGWPSTVDDKDIHTRLPAPEEAFQSCTETLSPFLREAMTLEGAATLSPFAGLVAMTGICSQRLTNIRRFGLANTDHREFWRTGTLDSNLVRPLIIPSHLRVPAPKWDPNLYFLNMVGHASTIGVHQMALAMAGADSLHRDAMRDSERVRVESAIEIASIMRSSCHVDLSAINPFTSFCLYVAAAALKRTKIIELDEHQKNSLQFLLTAMNYLEEVNPMTTAFKRDLETEFPDLTASLSGLDVASEIDKDGSSPESIEHSQRNEPRQPCMTMKSSGARSSVEKVNPGFSSQDGILSQEWLELPETDIDFGDNQGVDFHAMDPFLATPGDESLGDLFRRPGGPGMH</sequence>
<keyword evidence="3" id="KW-0805">Transcription regulation</keyword>
<evidence type="ECO:0000313" key="8">
    <source>
        <dbReference type="EMBL" id="KAG0646173.1"/>
    </source>
</evidence>
<comment type="caution">
    <text evidence="8">The sequence shown here is derived from an EMBL/GenBank/DDBJ whole genome shotgun (WGS) entry which is preliminary data.</text>
</comment>
<dbReference type="GO" id="GO:0003677">
    <property type="term" value="F:DNA binding"/>
    <property type="evidence" value="ECO:0007669"/>
    <property type="project" value="InterPro"/>
</dbReference>
<dbReference type="SMART" id="SM00906">
    <property type="entry name" value="Fungal_trans"/>
    <property type="match status" value="1"/>
</dbReference>
<dbReference type="OrthoDB" id="3037908at2759"/>
<keyword evidence="9" id="KW-1185">Reference proteome</keyword>
<evidence type="ECO:0000256" key="4">
    <source>
        <dbReference type="ARBA" id="ARBA00023163"/>
    </source>
</evidence>
<evidence type="ECO:0000256" key="2">
    <source>
        <dbReference type="ARBA" id="ARBA00022723"/>
    </source>
</evidence>
<organism evidence="8 9">
    <name type="scientific">Hyphodiscus hymeniophilus</name>
    <dbReference type="NCBI Taxonomy" id="353542"/>
    <lineage>
        <taxon>Eukaryota</taxon>
        <taxon>Fungi</taxon>
        <taxon>Dikarya</taxon>
        <taxon>Ascomycota</taxon>
        <taxon>Pezizomycotina</taxon>
        <taxon>Leotiomycetes</taxon>
        <taxon>Helotiales</taxon>
        <taxon>Hyphodiscaceae</taxon>
        <taxon>Hyphodiscus</taxon>
    </lineage>
</organism>
<dbReference type="SUPFAM" id="SSF57701">
    <property type="entry name" value="Zn2/Cys6 DNA-binding domain"/>
    <property type="match status" value="1"/>
</dbReference>
<proteinExistence type="predicted"/>
<dbReference type="SMART" id="SM00066">
    <property type="entry name" value="GAL4"/>
    <property type="match status" value="1"/>
</dbReference>
<keyword evidence="5" id="KW-0539">Nucleus</keyword>
<dbReference type="PROSITE" id="PS00463">
    <property type="entry name" value="ZN2_CY6_FUNGAL_1"/>
    <property type="match status" value="1"/>
</dbReference>
<feature type="compositionally biased region" description="Basic and acidic residues" evidence="6">
    <location>
        <begin position="485"/>
        <end position="504"/>
    </location>
</feature>
<accession>A0A9P6VE49</accession>
<dbReference type="InterPro" id="IPR007219">
    <property type="entry name" value="XnlR_reg_dom"/>
</dbReference>
<dbReference type="InterPro" id="IPR001138">
    <property type="entry name" value="Zn2Cys6_DnaBD"/>
</dbReference>
<evidence type="ECO:0000259" key="7">
    <source>
        <dbReference type="PROSITE" id="PS50048"/>
    </source>
</evidence>
<dbReference type="Gene3D" id="4.10.240.10">
    <property type="entry name" value="Zn(2)-C6 fungal-type DNA-binding domain"/>
    <property type="match status" value="1"/>
</dbReference>
<feature type="region of interest" description="Disordered" evidence="6">
    <location>
        <begin position="484"/>
        <end position="531"/>
    </location>
</feature>
<feature type="domain" description="Zn(2)-C6 fungal-type" evidence="7">
    <location>
        <begin position="30"/>
        <end position="60"/>
    </location>
</feature>
<evidence type="ECO:0000256" key="3">
    <source>
        <dbReference type="ARBA" id="ARBA00023015"/>
    </source>
</evidence>
<gene>
    <name evidence="8" type="ORF">D0Z07_8216</name>
</gene>
<dbReference type="GO" id="GO:0000981">
    <property type="term" value="F:DNA-binding transcription factor activity, RNA polymerase II-specific"/>
    <property type="evidence" value="ECO:0007669"/>
    <property type="project" value="InterPro"/>
</dbReference>
<evidence type="ECO:0000256" key="6">
    <source>
        <dbReference type="SAM" id="MobiDB-lite"/>
    </source>
</evidence>
<evidence type="ECO:0000256" key="1">
    <source>
        <dbReference type="ARBA" id="ARBA00004123"/>
    </source>
</evidence>
<dbReference type="Pfam" id="PF04082">
    <property type="entry name" value="Fungal_trans"/>
    <property type="match status" value="1"/>
</dbReference>
<dbReference type="PANTHER" id="PTHR47338:SF10">
    <property type="entry name" value="TRANSCRIPTION FACTOR DOMAIN-CONTAINING PROTEIN-RELATED"/>
    <property type="match status" value="1"/>
</dbReference>
<evidence type="ECO:0000313" key="9">
    <source>
        <dbReference type="Proteomes" id="UP000785200"/>
    </source>
</evidence>